<dbReference type="AlphaFoldDB" id="A0A168MEM4"/>
<evidence type="ECO:0000256" key="1">
    <source>
        <dbReference type="SAM" id="Phobius"/>
    </source>
</evidence>
<dbReference type="PANTHER" id="PTHR40042">
    <property type="entry name" value="HYPOTHETICAL MEMBRANE SPANNING PROTEIN"/>
    <property type="match status" value="1"/>
</dbReference>
<keyword evidence="1" id="KW-1133">Transmembrane helix</keyword>
<dbReference type="EMBL" id="LVJH01000007">
    <property type="protein sequence ID" value="OAB44588.1"/>
    <property type="molecule type" value="Genomic_DNA"/>
</dbReference>
<comment type="caution">
    <text evidence="2">The sequence shown here is derived from an EMBL/GenBank/DDBJ whole genome shotgun (WGS) entry which is preliminary data.</text>
</comment>
<evidence type="ECO:0000313" key="2">
    <source>
        <dbReference type="EMBL" id="OAB44588.1"/>
    </source>
</evidence>
<dbReference type="PANTHER" id="PTHR40042:SF1">
    <property type="entry name" value="DUF1405 DOMAIN-CONTAINING PROTEIN"/>
    <property type="match status" value="1"/>
</dbReference>
<organism evidence="2 3">
    <name type="scientific">Paenibacillus glacialis</name>
    <dbReference type="NCBI Taxonomy" id="494026"/>
    <lineage>
        <taxon>Bacteria</taxon>
        <taxon>Bacillati</taxon>
        <taxon>Bacillota</taxon>
        <taxon>Bacilli</taxon>
        <taxon>Bacillales</taxon>
        <taxon>Paenibacillaceae</taxon>
        <taxon>Paenibacillus</taxon>
    </lineage>
</organism>
<evidence type="ECO:0000313" key="3">
    <source>
        <dbReference type="Proteomes" id="UP000076967"/>
    </source>
</evidence>
<proteinExistence type="predicted"/>
<feature type="transmembrane region" description="Helical" evidence="1">
    <location>
        <begin position="186"/>
        <end position="205"/>
    </location>
</feature>
<keyword evidence="3" id="KW-1185">Reference proteome</keyword>
<name>A0A168MEM4_9BACL</name>
<accession>A0A168MEM4</accession>
<feature type="transmembrane region" description="Helical" evidence="1">
    <location>
        <begin position="17"/>
        <end position="36"/>
    </location>
</feature>
<dbReference type="RefSeq" id="WP_068531326.1">
    <property type="nucleotide sequence ID" value="NZ_LVJH01000007.1"/>
</dbReference>
<evidence type="ECO:0008006" key="4">
    <source>
        <dbReference type="Google" id="ProtNLM"/>
    </source>
</evidence>
<dbReference type="OrthoDB" id="152213at2"/>
<dbReference type="Pfam" id="PF07187">
    <property type="entry name" value="DUF1405"/>
    <property type="match status" value="1"/>
</dbReference>
<sequence>MSISYLWSRSFLCNRKFLWLLFICNLIGTVYGYIWYGNQMEYTLENYASWLIVFVPDSPTASLFFTIGIGCLLYKPRSMWGNQIRYLFEALAVVTSVKYGLWASSMIFAGQYQGDILQWQDWMLVVSHTAMVVEALLYVRFFGFNTSVLIGAAAWTLLNDFIDYSYGIYPWLPSVLGDNLSAVQNFTILLTIFSVVVSWITLRFARRDARRA</sequence>
<gene>
    <name evidence="2" type="ORF">PGLA_06460</name>
</gene>
<dbReference type="InterPro" id="IPR009845">
    <property type="entry name" value="DUF1405"/>
</dbReference>
<keyword evidence="1" id="KW-0472">Membrane</keyword>
<dbReference type="STRING" id="494026.PGLA_06460"/>
<keyword evidence="1" id="KW-0812">Transmembrane</keyword>
<feature type="transmembrane region" description="Helical" evidence="1">
    <location>
        <begin position="48"/>
        <end position="74"/>
    </location>
</feature>
<protein>
    <recommendedName>
        <fullName evidence="4">DUF1405 domain-containing protein</fullName>
    </recommendedName>
</protein>
<dbReference type="Proteomes" id="UP000076967">
    <property type="component" value="Unassembled WGS sequence"/>
</dbReference>
<reference evidence="2 3" key="1">
    <citation type="submission" date="2016-03" db="EMBL/GenBank/DDBJ databases">
        <title>Draft genome sequence of Paenibacillus glacialis DSM 22343.</title>
        <authorList>
            <person name="Shin S.-K."/>
            <person name="Yi H."/>
        </authorList>
    </citation>
    <scope>NUCLEOTIDE SEQUENCE [LARGE SCALE GENOMIC DNA]</scope>
    <source>
        <strain evidence="2 3">DSM 22343</strain>
    </source>
</reference>